<feature type="domain" description="Aminoglycoside phosphotransferase" evidence="1">
    <location>
        <begin position="29"/>
        <end position="218"/>
    </location>
</feature>
<dbReference type="InterPro" id="IPR002575">
    <property type="entry name" value="Aminoglycoside_PTrfase"/>
</dbReference>
<dbReference type="InterPro" id="IPR051678">
    <property type="entry name" value="AGP_Transferase"/>
</dbReference>
<keyword evidence="3" id="KW-1185">Reference proteome</keyword>
<dbReference type="Gene3D" id="3.90.1200.10">
    <property type="match status" value="1"/>
</dbReference>
<dbReference type="RefSeq" id="WP_377771455.1">
    <property type="nucleotide sequence ID" value="NZ_JBHUOQ010000001.1"/>
</dbReference>
<dbReference type="Proteomes" id="UP001597519">
    <property type="component" value="Unassembled WGS sequence"/>
</dbReference>
<keyword evidence="2" id="KW-0808">Transferase</keyword>
<dbReference type="InterPro" id="IPR011009">
    <property type="entry name" value="Kinase-like_dom_sf"/>
</dbReference>
<dbReference type="GO" id="GO:0016740">
    <property type="term" value="F:transferase activity"/>
    <property type="evidence" value="ECO:0007669"/>
    <property type="project" value="UniProtKB-KW"/>
</dbReference>
<dbReference type="PANTHER" id="PTHR21310">
    <property type="entry name" value="AMINOGLYCOSIDE PHOSPHOTRANSFERASE-RELATED-RELATED"/>
    <property type="match status" value="1"/>
</dbReference>
<sequence length="290" mass="33014">MLDVYEIKGSTTSNLFGIKVALTSGIHMDFILREYEKDIFTSEEIFNEEQSLNTAGLLNINTPKVINVDPYGSVNGYLLLLMTKIDGHVDLDITNNHSFLSSLAEALVKLHDNQITDDESRYERYQQPEAIMIPSWTNVPEVWGKLKRIAHLPAPGSEEAFIHRDFHPANVLWEDDCVSGVVDWVNACTGPKSVDIGHCRWNLAMLEGVEAADEFLCEYISAAPKNYIHHIYWDIVSLMDVLEDPLVVYPGWKTFNRDDITEEIMTSRMDDYAEYLLKEYDSNKNGISSN</sequence>
<reference evidence="3" key="1">
    <citation type="journal article" date="2019" name="Int. J. Syst. Evol. Microbiol.">
        <title>The Global Catalogue of Microorganisms (GCM) 10K type strain sequencing project: providing services to taxonomists for standard genome sequencing and annotation.</title>
        <authorList>
            <consortium name="The Broad Institute Genomics Platform"/>
            <consortium name="The Broad Institute Genome Sequencing Center for Infectious Disease"/>
            <person name="Wu L."/>
            <person name="Ma J."/>
        </authorList>
    </citation>
    <scope>NUCLEOTIDE SEQUENCE [LARGE SCALE GENOMIC DNA]</scope>
    <source>
        <strain evidence="3">KCTC 33575</strain>
    </source>
</reference>
<gene>
    <name evidence="2" type="ORF">ACFSX4_03145</name>
</gene>
<dbReference type="EC" id="2.7.1.-" evidence="2"/>
<accession>A0ABW5WTV8</accession>
<dbReference type="EMBL" id="JBHUOQ010000001">
    <property type="protein sequence ID" value="MFD2829448.1"/>
    <property type="molecule type" value="Genomic_DNA"/>
</dbReference>
<evidence type="ECO:0000313" key="3">
    <source>
        <dbReference type="Proteomes" id="UP001597519"/>
    </source>
</evidence>
<evidence type="ECO:0000259" key="1">
    <source>
        <dbReference type="Pfam" id="PF01636"/>
    </source>
</evidence>
<organism evidence="2 3">
    <name type="scientific">Corticicoccus populi</name>
    <dbReference type="NCBI Taxonomy" id="1812821"/>
    <lineage>
        <taxon>Bacteria</taxon>
        <taxon>Bacillati</taxon>
        <taxon>Bacillota</taxon>
        <taxon>Bacilli</taxon>
        <taxon>Bacillales</taxon>
        <taxon>Staphylococcaceae</taxon>
        <taxon>Corticicoccus</taxon>
    </lineage>
</organism>
<protein>
    <submittedName>
        <fullName evidence="2">Aminoglycoside phosphotransferase family protein</fullName>
        <ecNumber evidence="2">2.7.1.-</ecNumber>
    </submittedName>
</protein>
<proteinExistence type="predicted"/>
<dbReference type="SUPFAM" id="SSF56112">
    <property type="entry name" value="Protein kinase-like (PK-like)"/>
    <property type="match status" value="1"/>
</dbReference>
<evidence type="ECO:0000313" key="2">
    <source>
        <dbReference type="EMBL" id="MFD2829448.1"/>
    </source>
</evidence>
<comment type="caution">
    <text evidence="2">The sequence shown here is derived from an EMBL/GenBank/DDBJ whole genome shotgun (WGS) entry which is preliminary data.</text>
</comment>
<dbReference type="Pfam" id="PF01636">
    <property type="entry name" value="APH"/>
    <property type="match status" value="1"/>
</dbReference>
<name>A0ABW5WTV8_9STAP</name>